<feature type="compositionally biased region" description="Basic residues" evidence="1">
    <location>
        <begin position="116"/>
        <end position="131"/>
    </location>
</feature>
<feature type="region of interest" description="Disordered" evidence="1">
    <location>
        <begin position="114"/>
        <end position="139"/>
    </location>
</feature>
<dbReference type="EMBL" id="JAOAOG010000327">
    <property type="protein sequence ID" value="KAJ6228475.1"/>
    <property type="molecule type" value="Genomic_DNA"/>
</dbReference>
<dbReference type="InterPro" id="IPR019734">
    <property type="entry name" value="TPR_rpt"/>
</dbReference>
<evidence type="ECO:0000256" key="1">
    <source>
        <dbReference type="SAM" id="MobiDB-lite"/>
    </source>
</evidence>
<gene>
    <name evidence="2" type="ORF">M0813_08826</name>
</gene>
<accession>A0ABQ8X726</accession>
<keyword evidence="3" id="KW-1185">Reference proteome</keyword>
<name>A0ABQ8X726_9EUKA</name>
<dbReference type="Proteomes" id="UP001150062">
    <property type="component" value="Unassembled WGS sequence"/>
</dbReference>
<dbReference type="InterPro" id="IPR011990">
    <property type="entry name" value="TPR-like_helical_dom_sf"/>
</dbReference>
<sequence>MEEQIRFYAHYEENEPNHTSLILLNQKNWNWTLLDVTKKFVEDYNSHYPKYQKEFNNNEVKISKASGRKLNIKQTARRVVLPKEDLIISVLKPKKKEIKKPEIKKQEIKKPEIKKKVIPQKKNTTKTKPQPKKRENKSLLLKEAEKSFKEQKYAYTMKIYKKILEYDPNNYKCLIGKSRIYSAIRKWKKTISVLNRLLEMNKYSKDTELLYRLGEAYFHDQRYLECIRLFQTLVSALEENKLQAKNKMQMINDSTIYLARSLKLGKIPDSKETAFTLCRAVFTRNNNHLQGCLELGRILIEKKMYSEATNLFLRCIVLYRDNKDVKKTISTVMRSLGKKSVQLVKNELKTMEDLSSTLAYVGFIIKEFGATKESELFYHEALTSRPNSASHFLNYIHLLQINNKYEEALNVCLSFIKSNPLLMVGTLKLQTIYGCIKELEQRNKTNRKSQFQQLTEEQKKQFDEKMKQFDEYEIKREKLPKTKCNYTPNTLDLLAAIFTLTKILFVKGYIRFIPDICNLVNTFRANQELHLTSIRNEAAYFTCISQLMSSLSSQNFESKPIYVLGDSHCLSTGWRNIEVNSEKCVLIPKLVTGLKIWHLRDESSFYPKINFWNIANTVPKNSNVIMIFGEIDCREGILLAMNKYIYKSLEEGILVAIDIYEKNLIKLLKTKNWNIYIHPIIPVLNETRNTVKMFNVLLKERILKMEKKYSNIHWMDFFEDLLEKTGNFLNPNYKFDGTHLHPSYVSLIEKSINGTKLK</sequence>
<comment type="caution">
    <text evidence="2">The sequence shown here is derived from an EMBL/GenBank/DDBJ whole genome shotgun (WGS) entry which is preliminary data.</text>
</comment>
<evidence type="ECO:0000313" key="3">
    <source>
        <dbReference type="Proteomes" id="UP001150062"/>
    </source>
</evidence>
<dbReference type="SUPFAM" id="SSF52266">
    <property type="entry name" value="SGNH hydrolase"/>
    <property type="match status" value="1"/>
</dbReference>
<evidence type="ECO:0000313" key="2">
    <source>
        <dbReference type="EMBL" id="KAJ6228475.1"/>
    </source>
</evidence>
<dbReference type="Gene3D" id="1.25.40.10">
    <property type="entry name" value="Tetratricopeptide repeat domain"/>
    <property type="match status" value="1"/>
</dbReference>
<dbReference type="SMART" id="SM00028">
    <property type="entry name" value="TPR"/>
    <property type="match status" value="4"/>
</dbReference>
<dbReference type="SUPFAM" id="SSF48452">
    <property type="entry name" value="TPR-like"/>
    <property type="match status" value="1"/>
</dbReference>
<reference evidence="2" key="1">
    <citation type="submission" date="2022-08" db="EMBL/GenBank/DDBJ databases">
        <title>Novel sulfate-reducing endosymbionts in the free-living metamonad Anaeramoeba.</title>
        <authorList>
            <person name="Jerlstrom-Hultqvist J."/>
            <person name="Cepicka I."/>
            <person name="Gallot-Lavallee L."/>
            <person name="Salas-Leiva D."/>
            <person name="Curtis B.A."/>
            <person name="Zahonova K."/>
            <person name="Pipaliya S."/>
            <person name="Dacks J."/>
            <person name="Roger A.J."/>
        </authorList>
    </citation>
    <scope>NUCLEOTIDE SEQUENCE</scope>
    <source>
        <strain evidence="2">Schooner1</strain>
    </source>
</reference>
<proteinExistence type="predicted"/>
<organism evidence="2 3">
    <name type="scientific">Anaeramoeba flamelloides</name>
    <dbReference type="NCBI Taxonomy" id="1746091"/>
    <lineage>
        <taxon>Eukaryota</taxon>
        <taxon>Metamonada</taxon>
        <taxon>Anaeramoebidae</taxon>
        <taxon>Anaeramoeba</taxon>
    </lineage>
</organism>
<protein>
    <submittedName>
        <fullName evidence="2">Uncharacterized protein</fullName>
    </submittedName>
</protein>